<dbReference type="Pfam" id="PF03446">
    <property type="entry name" value="NAD_binding_2"/>
    <property type="match status" value="1"/>
</dbReference>
<dbReference type="GO" id="GO:0140673">
    <property type="term" value="P:transcription elongation-coupled chromatin remodeling"/>
    <property type="evidence" value="ECO:0007669"/>
    <property type="project" value="TreeGrafter"/>
</dbReference>
<dbReference type="InterPro" id="IPR006115">
    <property type="entry name" value="6PGDH_NADP-bd"/>
</dbReference>
<feature type="domain" description="Phosphogluconate dehydrogenase NAD-binding putative C-terminal" evidence="3">
    <location>
        <begin position="207"/>
        <end position="279"/>
    </location>
</feature>
<evidence type="ECO:0000259" key="2">
    <source>
        <dbReference type="Pfam" id="PF03446"/>
    </source>
</evidence>
<evidence type="ECO:0000313" key="5">
    <source>
        <dbReference type="Proteomes" id="UP000756132"/>
    </source>
</evidence>
<dbReference type="Gene3D" id="1.10.1040.10">
    <property type="entry name" value="N-(1-d-carboxylethyl)-l-norvaline Dehydrogenase, domain 2"/>
    <property type="match status" value="1"/>
</dbReference>
<dbReference type="EMBL" id="CP090163">
    <property type="protein sequence ID" value="UJO12357.1"/>
    <property type="molecule type" value="Genomic_DNA"/>
</dbReference>
<evidence type="ECO:0008006" key="6">
    <source>
        <dbReference type="Google" id="ProtNLM"/>
    </source>
</evidence>
<dbReference type="GO" id="GO:0000785">
    <property type="term" value="C:chromatin"/>
    <property type="evidence" value="ECO:0007669"/>
    <property type="project" value="TreeGrafter"/>
</dbReference>
<proteinExistence type="inferred from homology"/>
<dbReference type="Proteomes" id="UP000756132">
    <property type="component" value="Chromosome 1"/>
</dbReference>
<dbReference type="AlphaFoldDB" id="A0A9Q8L7R8"/>
<protein>
    <recommendedName>
        <fullName evidence="6">6-phosphogluconate dehydrogenase C-terminal domain-like protein</fullName>
    </recommendedName>
</protein>
<dbReference type="GO" id="GO:0003677">
    <property type="term" value="F:DNA binding"/>
    <property type="evidence" value="ECO:0007669"/>
    <property type="project" value="TreeGrafter"/>
</dbReference>
<dbReference type="InterPro" id="IPR051265">
    <property type="entry name" value="HIBADH-related_NP60_sf"/>
</dbReference>
<accession>A0A9Q8L7R8</accession>
<dbReference type="KEGG" id="ffu:CLAFUR5_01142"/>
<dbReference type="InterPro" id="IPR015814">
    <property type="entry name" value="Pgluconate_DH_NAD-bd_C"/>
</dbReference>
<dbReference type="OrthoDB" id="9988102at2759"/>
<dbReference type="Gene3D" id="3.40.50.720">
    <property type="entry name" value="NAD(P)-binding Rossmann-like Domain"/>
    <property type="match status" value="1"/>
</dbReference>
<reference evidence="4" key="2">
    <citation type="journal article" date="2022" name="Microb. Genom.">
        <title>A chromosome-scale genome assembly of the tomato pathogen Cladosporium fulvum reveals a compartmentalized genome architecture and the presence of a dispensable chromosome.</title>
        <authorList>
            <person name="Zaccaron A.Z."/>
            <person name="Chen L.H."/>
            <person name="Samaras A."/>
            <person name="Stergiopoulos I."/>
        </authorList>
    </citation>
    <scope>NUCLEOTIDE SEQUENCE</scope>
    <source>
        <strain evidence="4">Race5_Kim</strain>
    </source>
</reference>
<dbReference type="InterPro" id="IPR008927">
    <property type="entry name" value="6-PGluconate_DH-like_C_sf"/>
</dbReference>
<dbReference type="PANTHER" id="PTHR43580">
    <property type="entry name" value="OXIDOREDUCTASE GLYR1-RELATED"/>
    <property type="match status" value="1"/>
</dbReference>
<reference evidence="4" key="1">
    <citation type="submission" date="2021-12" db="EMBL/GenBank/DDBJ databases">
        <authorList>
            <person name="Zaccaron A."/>
            <person name="Stergiopoulos I."/>
        </authorList>
    </citation>
    <scope>NUCLEOTIDE SEQUENCE</scope>
    <source>
        <strain evidence="4">Race5_Kim</strain>
    </source>
</reference>
<dbReference type="GO" id="GO:0031491">
    <property type="term" value="F:nucleosome binding"/>
    <property type="evidence" value="ECO:0007669"/>
    <property type="project" value="TreeGrafter"/>
</dbReference>
<keyword evidence="5" id="KW-1185">Reference proteome</keyword>
<dbReference type="PANTHER" id="PTHR43580:SF2">
    <property type="entry name" value="CYTOKINE-LIKE NUCLEAR FACTOR N-PAC"/>
    <property type="match status" value="1"/>
</dbReference>
<evidence type="ECO:0000259" key="3">
    <source>
        <dbReference type="Pfam" id="PF09130"/>
    </source>
</evidence>
<dbReference type="SUPFAM" id="SSF48179">
    <property type="entry name" value="6-phosphogluconate dehydrogenase C-terminal domain-like"/>
    <property type="match status" value="1"/>
</dbReference>
<dbReference type="GeneID" id="71981020"/>
<dbReference type="GO" id="GO:0050661">
    <property type="term" value="F:NADP binding"/>
    <property type="evidence" value="ECO:0007669"/>
    <property type="project" value="InterPro"/>
</dbReference>
<sequence>MARATVAIIGIGDMGAGVAALLIAHGYAVIANVSDRSPATQERARSNHISLVRSDGELCEQADYVLSIVPPKEAVPTAVRIMDITSDPDFQRRESPLYYLELNAISPSSARQVDQLFTSCGNLRYIDGGIIGGPPSLKQDGTWSSPSIPLSGPHGLADAPSSGKHLSNVLNAKHINEVIGSASGLKMCFATLSKGFTALAILSFTTARSLGVLEELQSHLDEHSPGVRSRAERGLVSMPPKAYRWVNEMEQIAETFEADGGFLGDESIFRSIAQVYELVANETELGEEVTEARQQGTTADDVARLMVEGNERRKVKKD</sequence>
<dbReference type="Pfam" id="PF09130">
    <property type="entry name" value="DUF1932"/>
    <property type="match status" value="1"/>
</dbReference>
<feature type="domain" description="6-phosphogluconate dehydrogenase NADP-binding" evidence="2">
    <location>
        <begin position="5"/>
        <end position="134"/>
    </location>
</feature>
<dbReference type="SUPFAM" id="SSF51735">
    <property type="entry name" value="NAD(P)-binding Rossmann-fold domains"/>
    <property type="match status" value="1"/>
</dbReference>
<name>A0A9Q8L7R8_PASFU</name>
<gene>
    <name evidence="4" type="ORF">CLAFUR5_01142</name>
</gene>
<dbReference type="InterPro" id="IPR036291">
    <property type="entry name" value="NAD(P)-bd_dom_sf"/>
</dbReference>
<evidence type="ECO:0000256" key="1">
    <source>
        <dbReference type="ARBA" id="ARBA00007598"/>
    </source>
</evidence>
<dbReference type="InterPro" id="IPR013328">
    <property type="entry name" value="6PGD_dom2"/>
</dbReference>
<comment type="similarity">
    <text evidence="1">Belongs to the HIBADH-related family. NP60 subfamily.</text>
</comment>
<dbReference type="OMA" id="YAGINKG"/>
<organism evidence="4 5">
    <name type="scientific">Passalora fulva</name>
    <name type="common">Tomato leaf mold</name>
    <name type="synonym">Cladosporium fulvum</name>
    <dbReference type="NCBI Taxonomy" id="5499"/>
    <lineage>
        <taxon>Eukaryota</taxon>
        <taxon>Fungi</taxon>
        <taxon>Dikarya</taxon>
        <taxon>Ascomycota</taxon>
        <taxon>Pezizomycotina</taxon>
        <taxon>Dothideomycetes</taxon>
        <taxon>Dothideomycetidae</taxon>
        <taxon>Mycosphaerellales</taxon>
        <taxon>Mycosphaerellaceae</taxon>
        <taxon>Fulvia</taxon>
    </lineage>
</organism>
<dbReference type="RefSeq" id="XP_047756723.1">
    <property type="nucleotide sequence ID" value="XM_047900290.1"/>
</dbReference>
<evidence type="ECO:0000313" key="4">
    <source>
        <dbReference type="EMBL" id="UJO12357.1"/>
    </source>
</evidence>